<organism evidence="1">
    <name type="scientific">Blumeria graminis f. sp. tritici 96224</name>
    <dbReference type="NCBI Taxonomy" id="1268274"/>
    <lineage>
        <taxon>Eukaryota</taxon>
        <taxon>Fungi</taxon>
        <taxon>Dikarya</taxon>
        <taxon>Ascomycota</taxon>
        <taxon>Pezizomycotina</taxon>
        <taxon>Leotiomycetes</taxon>
        <taxon>Erysiphales</taxon>
        <taxon>Erysiphaceae</taxon>
        <taxon>Blumeria</taxon>
    </lineage>
</organism>
<dbReference type="OrthoDB" id="5379420at2759"/>
<dbReference type="SUPFAM" id="SSF81901">
    <property type="entry name" value="HCP-like"/>
    <property type="match status" value="1"/>
</dbReference>
<protein>
    <submittedName>
        <fullName evidence="1">Bgt-3413</fullName>
    </submittedName>
</protein>
<dbReference type="Gene3D" id="1.25.40.10">
    <property type="entry name" value="Tetratricopeptide repeat domain"/>
    <property type="match status" value="1"/>
</dbReference>
<reference evidence="1" key="1">
    <citation type="submission" date="2018-07" db="EMBL/GenBank/DDBJ databases">
        <authorList>
            <person name="Quirk P.G."/>
            <person name="Krulwich T.A."/>
        </authorList>
    </citation>
    <scope>NUCLEOTIDE SEQUENCE</scope>
    <source>
        <strain evidence="1">96224</strain>
    </source>
</reference>
<gene>
    <name evidence="1" type="ORF">BGT96224V2_LOCUS5211</name>
</gene>
<name>A0A381LEH1_BLUGR</name>
<sequence>MKFKSSVFGLCKTLDMYLLVTRRYSAVQFSPTVMRKKRAQEQQQRITETHILKNYDSQEILPPVELLYTAQSLGVISMGSENALEFLRRYHLLATRPVPGWEQRLCDEFNINPEVVTLLATILRRCKTRPQQEFARTLIHTASTMGDKLATFELVTSALRSNSILRYEKTLVRLEAFANQGDQQAILLLAKVLFQTEAIRESLAWLQRAMRSPKGNLDFDGAGEALTLEGRILQMLNDKSGAKAAFEKAAKDLNDPEAYFHLSQMEEVLDNQYTYLLNSAIMGVTEACHSLGVLELKKICEKYGPSKELIDYGLAKEWFLIAAHDGNGHSMLKLAEIYKSCEHMSEAKEWLKKASLVPISTLQANRLNLEWKYKSNDQGP</sequence>
<accession>A0A381LEH1</accession>
<dbReference type="InterPro" id="IPR011990">
    <property type="entry name" value="TPR-like_helical_dom_sf"/>
</dbReference>
<dbReference type="EMBL" id="UIGY01000161">
    <property type="protein sequence ID" value="SUZ12057.1"/>
    <property type="molecule type" value="Genomic_DNA"/>
</dbReference>
<evidence type="ECO:0000313" key="1">
    <source>
        <dbReference type="EMBL" id="SUZ12057.1"/>
    </source>
</evidence>
<proteinExistence type="predicted"/>
<dbReference type="AlphaFoldDB" id="A0A381LEH1"/>